<evidence type="ECO:0000259" key="19">
    <source>
        <dbReference type="PROSITE" id="PS50894"/>
    </source>
</evidence>
<dbReference type="Pfam" id="PF01627">
    <property type="entry name" value="Hpt"/>
    <property type="match status" value="1"/>
</dbReference>
<feature type="domain" description="HAMP" evidence="18">
    <location>
        <begin position="195"/>
        <end position="248"/>
    </location>
</feature>
<keyword evidence="9 20" id="KW-0418">Kinase</keyword>
<dbReference type="InterPro" id="IPR004358">
    <property type="entry name" value="Sig_transdc_His_kin-like_C"/>
</dbReference>
<dbReference type="FunFam" id="1.10.287.130:FF:000002">
    <property type="entry name" value="Two-component osmosensing histidine kinase"/>
    <property type="match status" value="1"/>
</dbReference>
<dbReference type="CDD" id="cd17546">
    <property type="entry name" value="REC_hyHK_CKI1_RcsC-like"/>
    <property type="match status" value="1"/>
</dbReference>
<dbReference type="InterPro" id="IPR008207">
    <property type="entry name" value="Sig_transdc_His_kin_Hpt_dom"/>
</dbReference>
<dbReference type="PROSITE" id="PS50110">
    <property type="entry name" value="RESPONSE_REGULATORY"/>
    <property type="match status" value="1"/>
</dbReference>
<dbReference type="InterPro" id="IPR003661">
    <property type="entry name" value="HisK_dim/P_dom"/>
</dbReference>
<dbReference type="PROSITE" id="PS50109">
    <property type="entry name" value="HIS_KIN"/>
    <property type="match status" value="1"/>
</dbReference>
<dbReference type="SMART" id="SM00448">
    <property type="entry name" value="REC"/>
    <property type="match status" value="1"/>
</dbReference>
<dbReference type="InterPro" id="IPR033417">
    <property type="entry name" value="CHASE8"/>
</dbReference>
<dbReference type="CDD" id="cd00088">
    <property type="entry name" value="HPT"/>
    <property type="match status" value="1"/>
</dbReference>
<dbReference type="PROSITE" id="PS50885">
    <property type="entry name" value="HAMP"/>
    <property type="match status" value="1"/>
</dbReference>
<evidence type="ECO:0000313" key="20">
    <source>
        <dbReference type="EMBL" id="VAX07994.1"/>
    </source>
</evidence>
<evidence type="ECO:0000259" key="17">
    <source>
        <dbReference type="PROSITE" id="PS50110"/>
    </source>
</evidence>
<dbReference type="InterPro" id="IPR003660">
    <property type="entry name" value="HAMP_dom"/>
</dbReference>
<feature type="domain" description="Response regulatory" evidence="17">
    <location>
        <begin position="559"/>
        <end position="675"/>
    </location>
</feature>
<dbReference type="SMART" id="SM00387">
    <property type="entry name" value="HATPase_c"/>
    <property type="match status" value="1"/>
</dbReference>
<dbReference type="PROSITE" id="PS50894">
    <property type="entry name" value="HPT"/>
    <property type="match status" value="1"/>
</dbReference>
<keyword evidence="10" id="KW-0067">ATP-binding</keyword>
<dbReference type="SMART" id="SM00304">
    <property type="entry name" value="HAMP"/>
    <property type="match status" value="1"/>
</dbReference>
<keyword evidence="13 15" id="KW-0472">Membrane</keyword>
<evidence type="ECO:0000256" key="15">
    <source>
        <dbReference type="SAM" id="Phobius"/>
    </source>
</evidence>
<feature type="domain" description="Histidine kinase" evidence="16">
    <location>
        <begin position="302"/>
        <end position="524"/>
    </location>
</feature>
<dbReference type="PRINTS" id="PR00344">
    <property type="entry name" value="BCTRLSENSOR"/>
</dbReference>
<evidence type="ECO:0000256" key="13">
    <source>
        <dbReference type="ARBA" id="ARBA00023136"/>
    </source>
</evidence>
<evidence type="ECO:0000256" key="11">
    <source>
        <dbReference type="ARBA" id="ARBA00022989"/>
    </source>
</evidence>
<dbReference type="Gene3D" id="3.40.50.2300">
    <property type="match status" value="1"/>
</dbReference>
<evidence type="ECO:0000256" key="3">
    <source>
        <dbReference type="ARBA" id="ARBA00012438"/>
    </source>
</evidence>
<dbReference type="Gene3D" id="6.10.340.10">
    <property type="match status" value="1"/>
</dbReference>
<reference evidence="20" key="1">
    <citation type="submission" date="2018-06" db="EMBL/GenBank/DDBJ databases">
        <authorList>
            <person name="Zhirakovskaya E."/>
        </authorList>
    </citation>
    <scope>NUCLEOTIDE SEQUENCE</scope>
</reference>
<evidence type="ECO:0000256" key="5">
    <source>
        <dbReference type="ARBA" id="ARBA00022553"/>
    </source>
</evidence>
<dbReference type="EMBL" id="UOFX01000034">
    <property type="protein sequence ID" value="VAX07994.1"/>
    <property type="molecule type" value="Genomic_DNA"/>
</dbReference>
<comment type="catalytic activity">
    <reaction evidence="1">
        <text>ATP + protein L-histidine = ADP + protein N-phospho-L-histidine.</text>
        <dbReference type="EC" id="2.7.13.3"/>
    </reaction>
</comment>
<dbReference type="Pfam" id="PF02518">
    <property type="entry name" value="HATPase_c"/>
    <property type="match status" value="1"/>
</dbReference>
<evidence type="ECO:0000256" key="6">
    <source>
        <dbReference type="ARBA" id="ARBA00022679"/>
    </source>
</evidence>
<keyword evidence="5" id="KW-0597">Phosphoprotein</keyword>
<feature type="domain" description="HPt" evidence="19">
    <location>
        <begin position="717"/>
        <end position="810"/>
    </location>
</feature>
<dbReference type="GO" id="GO:0000155">
    <property type="term" value="F:phosphorelay sensor kinase activity"/>
    <property type="evidence" value="ECO:0007669"/>
    <property type="project" value="InterPro"/>
</dbReference>
<dbReference type="CDD" id="cd16922">
    <property type="entry name" value="HATPase_EvgS-ArcB-TorS-like"/>
    <property type="match status" value="1"/>
</dbReference>
<dbReference type="SMART" id="SM00388">
    <property type="entry name" value="HisKA"/>
    <property type="match status" value="1"/>
</dbReference>
<dbReference type="SUPFAM" id="SSF52172">
    <property type="entry name" value="CheY-like"/>
    <property type="match status" value="1"/>
</dbReference>
<gene>
    <name evidence="20" type="ORF">MNBD_GAMMA26-1679</name>
</gene>
<dbReference type="CDD" id="cd00082">
    <property type="entry name" value="HisKA"/>
    <property type="match status" value="1"/>
</dbReference>
<dbReference type="InterPro" id="IPR036097">
    <property type="entry name" value="HisK_dim/P_sf"/>
</dbReference>
<dbReference type="FunFam" id="3.30.565.10:FF:000010">
    <property type="entry name" value="Sensor histidine kinase RcsC"/>
    <property type="match status" value="1"/>
</dbReference>
<dbReference type="GO" id="GO:0005886">
    <property type="term" value="C:plasma membrane"/>
    <property type="evidence" value="ECO:0007669"/>
    <property type="project" value="UniProtKB-SubCell"/>
</dbReference>
<evidence type="ECO:0000256" key="9">
    <source>
        <dbReference type="ARBA" id="ARBA00022777"/>
    </source>
</evidence>
<dbReference type="InterPro" id="IPR001789">
    <property type="entry name" value="Sig_transdc_resp-reg_receiver"/>
</dbReference>
<keyword evidence="7 15" id="KW-0812">Transmembrane</keyword>
<dbReference type="InterPro" id="IPR003594">
    <property type="entry name" value="HATPase_dom"/>
</dbReference>
<feature type="region of interest" description="Disordered" evidence="14">
    <location>
        <begin position="678"/>
        <end position="697"/>
    </location>
</feature>
<dbReference type="Pfam" id="PF00512">
    <property type="entry name" value="HisKA"/>
    <property type="match status" value="1"/>
</dbReference>
<organism evidence="20">
    <name type="scientific">hydrothermal vent metagenome</name>
    <dbReference type="NCBI Taxonomy" id="652676"/>
    <lineage>
        <taxon>unclassified sequences</taxon>
        <taxon>metagenomes</taxon>
        <taxon>ecological metagenomes</taxon>
    </lineage>
</organism>
<proteinExistence type="predicted"/>
<keyword evidence="11 15" id="KW-1133">Transmembrane helix</keyword>
<dbReference type="InterPro" id="IPR036641">
    <property type="entry name" value="HPT_dom_sf"/>
</dbReference>
<dbReference type="InterPro" id="IPR036890">
    <property type="entry name" value="HATPase_C_sf"/>
</dbReference>
<feature type="compositionally biased region" description="Polar residues" evidence="14">
    <location>
        <begin position="678"/>
        <end position="692"/>
    </location>
</feature>
<dbReference type="SUPFAM" id="SSF47384">
    <property type="entry name" value="Homodimeric domain of signal transducing histidine kinase"/>
    <property type="match status" value="1"/>
</dbReference>
<dbReference type="GO" id="GO:0005524">
    <property type="term" value="F:ATP binding"/>
    <property type="evidence" value="ECO:0007669"/>
    <property type="project" value="UniProtKB-KW"/>
</dbReference>
<evidence type="ECO:0000259" key="18">
    <source>
        <dbReference type="PROSITE" id="PS50885"/>
    </source>
</evidence>
<keyword evidence="4" id="KW-1003">Cell membrane</keyword>
<dbReference type="Pfam" id="PF00072">
    <property type="entry name" value="Response_reg"/>
    <property type="match status" value="1"/>
</dbReference>
<dbReference type="CDD" id="cd06225">
    <property type="entry name" value="HAMP"/>
    <property type="match status" value="1"/>
</dbReference>
<comment type="subcellular location">
    <subcellularLocation>
        <location evidence="2">Cell membrane</location>
        <topology evidence="2">Multi-pass membrane protein</topology>
    </subcellularLocation>
</comment>
<dbReference type="PANTHER" id="PTHR45339:SF1">
    <property type="entry name" value="HYBRID SIGNAL TRANSDUCTION HISTIDINE KINASE J"/>
    <property type="match status" value="1"/>
</dbReference>
<dbReference type="SUPFAM" id="SSF158472">
    <property type="entry name" value="HAMP domain-like"/>
    <property type="match status" value="1"/>
</dbReference>
<evidence type="ECO:0000256" key="7">
    <source>
        <dbReference type="ARBA" id="ARBA00022692"/>
    </source>
</evidence>
<dbReference type="PANTHER" id="PTHR45339">
    <property type="entry name" value="HYBRID SIGNAL TRANSDUCTION HISTIDINE KINASE J"/>
    <property type="match status" value="1"/>
</dbReference>
<evidence type="ECO:0000256" key="10">
    <source>
        <dbReference type="ARBA" id="ARBA00022840"/>
    </source>
</evidence>
<protein>
    <recommendedName>
        <fullName evidence="3">histidine kinase</fullName>
        <ecNumber evidence="3">2.7.13.3</ecNumber>
    </recommendedName>
</protein>
<evidence type="ECO:0000256" key="8">
    <source>
        <dbReference type="ARBA" id="ARBA00022741"/>
    </source>
</evidence>
<feature type="transmembrane region" description="Helical" evidence="15">
    <location>
        <begin position="167"/>
        <end position="190"/>
    </location>
</feature>
<keyword evidence="12" id="KW-0902">Two-component regulatory system</keyword>
<evidence type="ECO:0000256" key="14">
    <source>
        <dbReference type="SAM" id="MobiDB-lite"/>
    </source>
</evidence>
<dbReference type="Gene3D" id="1.10.287.130">
    <property type="match status" value="1"/>
</dbReference>
<dbReference type="SMART" id="SM00073">
    <property type="entry name" value="HPT"/>
    <property type="match status" value="1"/>
</dbReference>
<dbReference type="InterPro" id="IPR011006">
    <property type="entry name" value="CheY-like_superfamily"/>
</dbReference>
<dbReference type="SUPFAM" id="SSF47226">
    <property type="entry name" value="Histidine-containing phosphotransfer domain, HPT domain"/>
    <property type="match status" value="1"/>
</dbReference>
<evidence type="ECO:0000256" key="1">
    <source>
        <dbReference type="ARBA" id="ARBA00000085"/>
    </source>
</evidence>
<dbReference type="Gene3D" id="3.30.565.10">
    <property type="entry name" value="Histidine kinase-like ATPase, C-terminal domain"/>
    <property type="match status" value="1"/>
</dbReference>
<feature type="transmembrane region" description="Helical" evidence="15">
    <location>
        <begin position="27"/>
        <end position="52"/>
    </location>
</feature>
<evidence type="ECO:0000259" key="16">
    <source>
        <dbReference type="PROSITE" id="PS50109"/>
    </source>
</evidence>
<dbReference type="AlphaFoldDB" id="A0A3B1B7M5"/>
<dbReference type="Pfam" id="PF17152">
    <property type="entry name" value="CHASE8"/>
    <property type="match status" value="1"/>
</dbReference>
<evidence type="ECO:0000256" key="12">
    <source>
        <dbReference type="ARBA" id="ARBA00023012"/>
    </source>
</evidence>
<dbReference type="SUPFAM" id="SSF55874">
    <property type="entry name" value="ATPase domain of HSP90 chaperone/DNA topoisomerase II/histidine kinase"/>
    <property type="match status" value="1"/>
</dbReference>
<name>A0A3B1B7M5_9ZZZZ</name>
<accession>A0A3B1B7M5</accession>
<dbReference type="InterPro" id="IPR005467">
    <property type="entry name" value="His_kinase_dom"/>
</dbReference>
<dbReference type="Gene3D" id="1.20.120.160">
    <property type="entry name" value="HPT domain"/>
    <property type="match status" value="1"/>
</dbReference>
<evidence type="ECO:0000256" key="4">
    <source>
        <dbReference type="ARBA" id="ARBA00022475"/>
    </source>
</evidence>
<keyword evidence="6" id="KW-0808">Transferase</keyword>
<evidence type="ECO:0000256" key="2">
    <source>
        <dbReference type="ARBA" id="ARBA00004651"/>
    </source>
</evidence>
<keyword evidence="8" id="KW-0547">Nucleotide-binding</keyword>
<dbReference type="EC" id="2.7.13.3" evidence="3"/>
<dbReference type="Pfam" id="PF00672">
    <property type="entry name" value="HAMP"/>
    <property type="match status" value="1"/>
</dbReference>
<sequence length="898" mass="98666">MSWLHNFPARGSVIDRLLSRLSIRQKLILGTVSVISLAMLLTFTTVVTNEWLMLRTQTGKNMEIQARIIASNSTAAILFDDAVMAHNTLKTLAVAPQIRHAVIFRHDGTIFTQYSRDGAAPPADYPAQDSGYLLQTTQMFAFAQVMQDTKLIGRVILTTSLDDLNRLMLNNIGFTALIFAIVLSAIFLYITTLQRYVSDPLTQLTKLILQVSKGRDYSLRSGYSSKDELGSLAKGLDSMLDAIQIRDKELSMHRDHLEKMVASRTLELNQKSEESEQALVALATAKTAAETANQAKGEFLANMSHEIRTPMNAIIGMSYLALQTQLSSKQRDYIDKVHYSAESLLGITNSILDFSKIESGKLGMEVTSFHLGQIMDNLTNLVGIKAKTKGLEFIFDICTNVPTTLIGDPLRLGQILTNLGDNAVKFTESGGEIVVTVVVQEENDLEVLLHFSVRDNGLGITEGEQAKLFQPFTQADTSTTRKYGGSGLGLAISKKLTKMMGGEIWVESQHGSGSTFHFTANFKKQQVQPSPTHSTATKLNTPNLEGEAAAARAKLRGAKMLLVEDDEVNQKLALHLLTTVGIKVEVASDGQEALDMLKSNVYDGVLMDCQMPIMDGYIASSKIREQAQFKGLPIIAMTANAMLKDKERAIASGMNDHITKPIDVNEMFKTIARWITPSEASTTDETQESGSKSPVAKGLPNLPGINAAAALLIFDNDENLYRDVLLKFYHHYQDFEQLFRAAQTNNKDSGAAMREAHTLKGVAGSIGAHNIQEAARLLEMACRENGKDIDKLLATVVSKLQPVISGLESLHLPQKSDGTTAPIAIDKTTVEPLLRELHTLVAQDYLDSTDILEKLELLLDDTYYTECLNKVAKGIRGYNFDEALEAVETLAVKLNMKV</sequence>